<dbReference type="InParanoid" id="A0A7R8Z2A1"/>
<reference evidence="3 4" key="1">
    <citation type="submission" date="2020-11" db="EMBL/GenBank/DDBJ databases">
        <authorList>
            <person name="Wallbank WR R."/>
            <person name="Pardo Diaz C."/>
            <person name="Kozak K."/>
            <person name="Martin S."/>
            <person name="Jiggins C."/>
            <person name="Moest M."/>
            <person name="Warren A I."/>
            <person name="Generalovic N T."/>
            <person name="Byers J.R.P. K."/>
            <person name="Montejo-Kovacevich G."/>
            <person name="Yen C E."/>
        </authorList>
    </citation>
    <scope>NUCLEOTIDE SEQUENCE [LARGE SCALE GENOMIC DNA]</scope>
</reference>
<sequence>MKDTIHKAAFAILGITKPGKRYINRDTWLWNDDVEMKVREKKRLYHKFLDDKTPANWQIYKNTNLEAKKAVAVTRANHFKNLYDKLDTRDDERDLYRLAHNERTQDIEHFCCVNDKNGTLLTNRRAATDRWREYFEQISTEEFAHPPLPQSLPTLGAVPPVSATEVEEAIKQMKSGKAARPDDIASELWKAKSWDPTLWLSEFFNRVIQEGRTPSDWQESTTVPIWKKKGIPAECSNYRPIRLLSHTMKIFERIFDNRIREIVEITVNQAGFVKNCGTTDAIHAAQLLMEKHREKHRPLYIAFLDLEKAFDRVPHELIWYALRQHFVPEELVRWVQLLYHDPENKVRSMAGVSKPLRVSVGVHQGSALSPLLFVLVMDTVTRDIQRPAPYTLLYADDVFLASDSKNDLEQLVQRWNDRLMQHGLRLNLNKTEFLTTDPHEAGTITVSGSDLPRTERFKYLGSTLPANGELRYEIASRINATWMKWRSTTGVLCDRRINERLKCKIYRNVVRPVALYGSECWPTIKDNERRLAVMETKMLRWTSGVTRLYHIRNEDIRDRYGVAPIVEKFRERRLRWYGHAILANENSLAKIGLNIEVDGKRSKGRPKQRWLNTLNGDLKASRLHPDQAFDRAKWRSRSRRADPACERDKG</sequence>
<dbReference type="OrthoDB" id="8008626at2759"/>
<feature type="region of interest" description="Disordered" evidence="1">
    <location>
        <begin position="631"/>
        <end position="650"/>
    </location>
</feature>
<evidence type="ECO:0000256" key="1">
    <source>
        <dbReference type="SAM" id="MobiDB-lite"/>
    </source>
</evidence>
<dbReference type="SUPFAM" id="SSF56672">
    <property type="entry name" value="DNA/RNA polymerases"/>
    <property type="match status" value="1"/>
</dbReference>
<name>A0A7R8Z2A1_HERIL</name>
<accession>A0A7R8Z2A1</accession>
<gene>
    <name evidence="3" type="ORF">HERILL_LOCUS15110</name>
</gene>
<dbReference type="Pfam" id="PF00078">
    <property type="entry name" value="RVT_1"/>
    <property type="match status" value="1"/>
</dbReference>
<dbReference type="AlphaFoldDB" id="A0A7R8Z2A1"/>
<evidence type="ECO:0000259" key="2">
    <source>
        <dbReference type="PROSITE" id="PS50878"/>
    </source>
</evidence>
<feature type="domain" description="Reverse transcriptase" evidence="2">
    <location>
        <begin position="206"/>
        <end position="464"/>
    </location>
</feature>
<protein>
    <recommendedName>
        <fullName evidence="2">Reverse transcriptase domain-containing protein</fullName>
    </recommendedName>
</protein>
<dbReference type="PROSITE" id="PS50878">
    <property type="entry name" value="RT_POL"/>
    <property type="match status" value="1"/>
</dbReference>
<dbReference type="Gene3D" id="3.30.70.270">
    <property type="match status" value="1"/>
</dbReference>
<evidence type="ECO:0000313" key="3">
    <source>
        <dbReference type="EMBL" id="CAD7092778.1"/>
    </source>
</evidence>
<dbReference type="InterPro" id="IPR000477">
    <property type="entry name" value="RT_dom"/>
</dbReference>
<dbReference type="GO" id="GO:0071897">
    <property type="term" value="P:DNA biosynthetic process"/>
    <property type="evidence" value="ECO:0007669"/>
    <property type="project" value="UniProtKB-ARBA"/>
</dbReference>
<keyword evidence="4" id="KW-1185">Reference proteome</keyword>
<dbReference type="EMBL" id="LR899014">
    <property type="protein sequence ID" value="CAD7092778.1"/>
    <property type="molecule type" value="Genomic_DNA"/>
</dbReference>
<organism evidence="3 4">
    <name type="scientific">Hermetia illucens</name>
    <name type="common">Black soldier fly</name>
    <dbReference type="NCBI Taxonomy" id="343691"/>
    <lineage>
        <taxon>Eukaryota</taxon>
        <taxon>Metazoa</taxon>
        <taxon>Ecdysozoa</taxon>
        <taxon>Arthropoda</taxon>
        <taxon>Hexapoda</taxon>
        <taxon>Insecta</taxon>
        <taxon>Pterygota</taxon>
        <taxon>Neoptera</taxon>
        <taxon>Endopterygota</taxon>
        <taxon>Diptera</taxon>
        <taxon>Brachycera</taxon>
        <taxon>Stratiomyomorpha</taxon>
        <taxon>Stratiomyidae</taxon>
        <taxon>Hermetiinae</taxon>
        <taxon>Hermetia</taxon>
    </lineage>
</organism>
<dbReference type="CDD" id="cd01650">
    <property type="entry name" value="RT_nLTR_like"/>
    <property type="match status" value="1"/>
</dbReference>
<dbReference type="PANTHER" id="PTHR47027:SF28">
    <property type="entry name" value="ENDONUCLEASE-REVERSE TRANSCRIPTASE"/>
    <property type="match status" value="1"/>
</dbReference>
<proteinExistence type="predicted"/>
<dbReference type="InterPro" id="IPR043502">
    <property type="entry name" value="DNA/RNA_pol_sf"/>
</dbReference>
<evidence type="ECO:0000313" key="4">
    <source>
        <dbReference type="Proteomes" id="UP000594454"/>
    </source>
</evidence>
<dbReference type="PANTHER" id="PTHR47027">
    <property type="entry name" value="REVERSE TRANSCRIPTASE DOMAIN-CONTAINING PROTEIN"/>
    <property type="match status" value="1"/>
</dbReference>
<dbReference type="Proteomes" id="UP000594454">
    <property type="component" value="Chromosome 6"/>
</dbReference>
<dbReference type="InterPro" id="IPR043128">
    <property type="entry name" value="Rev_trsase/Diguanyl_cyclase"/>
</dbReference>